<comment type="similarity">
    <text evidence="1">Belongs to the helicase family.</text>
</comment>
<dbReference type="EC" id="5.6.2.3" evidence="1"/>
<dbReference type="AlphaFoldDB" id="A0A9N9AFJ4"/>
<keyword evidence="1" id="KW-0233">DNA recombination</keyword>
<dbReference type="InterPro" id="IPR010285">
    <property type="entry name" value="DNA_helicase_pif1-like_DEAD"/>
</dbReference>
<gene>
    <name evidence="3" type="ORF">CPELLU_LOCUS3722</name>
</gene>
<organism evidence="3 4">
    <name type="scientific">Cetraspora pellucida</name>
    <dbReference type="NCBI Taxonomy" id="1433469"/>
    <lineage>
        <taxon>Eukaryota</taxon>
        <taxon>Fungi</taxon>
        <taxon>Fungi incertae sedis</taxon>
        <taxon>Mucoromycota</taxon>
        <taxon>Glomeromycotina</taxon>
        <taxon>Glomeromycetes</taxon>
        <taxon>Diversisporales</taxon>
        <taxon>Gigasporaceae</taxon>
        <taxon>Cetraspora</taxon>
    </lineage>
</organism>
<keyword evidence="1" id="KW-0347">Helicase</keyword>
<keyword evidence="4" id="KW-1185">Reference proteome</keyword>
<dbReference type="GO" id="GO:0016787">
    <property type="term" value="F:hydrolase activity"/>
    <property type="evidence" value="ECO:0007669"/>
    <property type="project" value="UniProtKB-KW"/>
</dbReference>
<keyword evidence="1" id="KW-0378">Hydrolase</keyword>
<keyword evidence="1" id="KW-0234">DNA repair</keyword>
<dbReference type="Gene3D" id="3.40.50.300">
    <property type="entry name" value="P-loop containing nucleotide triphosphate hydrolases"/>
    <property type="match status" value="1"/>
</dbReference>
<accession>A0A9N9AFJ4</accession>
<dbReference type="Proteomes" id="UP000789759">
    <property type="component" value="Unassembled WGS sequence"/>
</dbReference>
<dbReference type="PANTHER" id="PTHR47642:SF5">
    <property type="entry name" value="ATP-DEPENDENT DNA HELICASE"/>
    <property type="match status" value="1"/>
</dbReference>
<evidence type="ECO:0000313" key="3">
    <source>
        <dbReference type="EMBL" id="CAG8528306.1"/>
    </source>
</evidence>
<keyword evidence="1" id="KW-0547">Nucleotide-binding</keyword>
<sequence>MFGIVNSDGKITAINLRIDYMYCGKQLKNMCLYDYAATIHKVKINDKELNKLTRQGSREGRTTRVDRFYFLGGNQQCDETSNNRIKHPQHSMHIQVHWSHGNERIPVLYGKGIPCKDDLENIERYKICILLLFKPWTSSYNLLEEYGSWHEAYLLQNRSVVGYDTSTDDIEIMNNLEDFNNGSISSFNPYTIIHSGFRNSKLVDEAIPAYENDDKLIQKWQEIISDKPSQLLIHLSGAGGTGKSKVIRAICKFFDLIGQKRLLAVCASTGFAASCIGGHTLHLLCSFKFGENEDFKYHYSKGKSTKTLQDQWADIEYLILDEISMVGQKLLMQFHAHIKEAKPY</sequence>
<reference evidence="3" key="1">
    <citation type="submission" date="2021-06" db="EMBL/GenBank/DDBJ databases">
        <authorList>
            <person name="Kallberg Y."/>
            <person name="Tangrot J."/>
            <person name="Rosling A."/>
        </authorList>
    </citation>
    <scope>NUCLEOTIDE SEQUENCE</scope>
    <source>
        <strain evidence="3">FL966</strain>
    </source>
</reference>
<name>A0A9N9AFJ4_9GLOM</name>
<dbReference type="InterPro" id="IPR027417">
    <property type="entry name" value="P-loop_NTPase"/>
</dbReference>
<evidence type="ECO:0000259" key="2">
    <source>
        <dbReference type="Pfam" id="PF05970"/>
    </source>
</evidence>
<comment type="cofactor">
    <cofactor evidence="1">
        <name>Mg(2+)</name>
        <dbReference type="ChEBI" id="CHEBI:18420"/>
    </cofactor>
</comment>
<feature type="domain" description="DNA helicase Pif1-like DEAD-box helicase" evidence="2">
    <location>
        <begin position="231"/>
        <end position="335"/>
    </location>
</feature>
<proteinExistence type="inferred from homology"/>
<dbReference type="GO" id="GO:0005524">
    <property type="term" value="F:ATP binding"/>
    <property type="evidence" value="ECO:0007669"/>
    <property type="project" value="UniProtKB-KW"/>
</dbReference>
<dbReference type="GO" id="GO:0043139">
    <property type="term" value="F:5'-3' DNA helicase activity"/>
    <property type="evidence" value="ECO:0007669"/>
    <property type="project" value="UniProtKB-EC"/>
</dbReference>
<comment type="catalytic activity">
    <reaction evidence="1">
        <text>ATP + H2O = ADP + phosphate + H(+)</text>
        <dbReference type="Rhea" id="RHEA:13065"/>
        <dbReference type="ChEBI" id="CHEBI:15377"/>
        <dbReference type="ChEBI" id="CHEBI:15378"/>
        <dbReference type="ChEBI" id="CHEBI:30616"/>
        <dbReference type="ChEBI" id="CHEBI:43474"/>
        <dbReference type="ChEBI" id="CHEBI:456216"/>
        <dbReference type="EC" id="5.6.2.3"/>
    </reaction>
</comment>
<keyword evidence="1" id="KW-0067">ATP-binding</keyword>
<dbReference type="PANTHER" id="PTHR47642">
    <property type="entry name" value="ATP-DEPENDENT DNA HELICASE"/>
    <property type="match status" value="1"/>
</dbReference>
<dbReference type="GO" id="GO:0006310">
    <property type="term" value="P:DNA recombination"/>
    <property type="evidence" value="ECO:0007669"/>
    <property type="project" value="UniProtKB-KW"/>
</dbReference>
<dbReference type="Pfam" id="PF05970">
    <property type="entry name" value="PIF1"/>
    <property type="match status" value="1"/>
</dbReference>
<comment type="caution">
    <text evidence="3">The sequence shown here is derived from an EMBL/GenBank/DDBJ whole genome shotgun (WGS) entry which is preliminary data.</text>
</comment>
<evidence type="ECO:0000313" key="4">
    <source>
        <dbReference type="Proteomes" id="UP000789759"/>
    </source>
</evidence>
<protein>
    <recommendedName>
        <fullName evidence="1">ATP-dependent DNA helicase</fullName>
        <ecNumber evidence="1">5.6.2.3</ecNumber>
    </recommendedName>
</protein>
<dbReference type="SUPFAM" id="SSF52540">
    <property type="entry name" value="P-loop containing nucleoside triphosphate hydrolases"/>
    <property type="match status" value="1"/>
</dbReference>
<dbReference type="InterPro" id="IPR051055">
    <property type="entry name" value="PIF1_helicase"/>
</dbReference>
<dbReference type="GO" id="GO:0006281">
    <property type="term" value="P:DNA repair"/>
    <property type="evidence" value="ECO:0007669"/>
    <property type="project" value="UniProtKB-KW"/>
</dbReference>
<dbReference type="GO" id="GO:0000723">
    <property type="term" value="P:telomere maintenance"/>
    <property type="evidence" value="ECO:0007669"/>
    <property type="project" value="InterPro"/>
</dbReference>
<evidence type="ECO:0000256" key="1">
    <source>
        <dbReference type="RuleBase" id="RU363044"/>
    </source>
</evidence>
<dbReference type="OrthoDB" id="2439290at2759"/>
<dbReference type="EMBL" id="CAJVQA010001842">
    <property type="protein sequence ID" value="CAG8528306.1"/>
    <property type="molecule type" value="Genomic_DNA"/>
</dbReference>
<keyword evidence="1" id="KW-0227">DNA damage</keyword>